<gene>
    <name evidence="13" type="ORF">LTLLF_197165</name>
</gene>
<dbReference type="SUPFAM" id="SSF52151">
    <property type="entry name" value="FabD/lysophospholipase-like"/>
    <property type="match status" value="1"/>
</dbReference>
<dbReference type="AlphaFoldDB" id="A0A8J6G0B2"/>
<comment type="subcellular location">
    <subcellularLocation>
        <location evidence="2">Nematocyst</location>
    </subcellularLocation>
    <subcellularLocation>
        <location evidence="1">Target cell membrane</location>
    </subcellularLocation>
</comment>
<dbReference type="PROSITE" id="PS51210">
    <property type="entry name" value="PLA2C"/>
    <property type="match status" value="1"/>
</dbReference>
<dbReference type="Gene3D" id="2.60.270.20">
    <property type="entry name" value="Cytolysin/lectin"/>
    <property type="match status" value="1"/>
</dbReference>
<keyword evidence="4 11" id="KW-0378">Hydrolase</keyword>
<evidence type="ECO:0000256" key="1">
    <source>
        <dbReference type="ARBA" id="ARBA00004175"/>
    </source>
</evidence>
<keyword evidence="3" id="KW-1052">Target cell membrane</keyword>
<dbReference type="GO" id="GO:0047498">
    <property type="term" value="F:calcium-dependent phospholipase A2 activity"/>
    <property type="evidence" value="ECO:0007669"/>
    <property type="project" value="TreeGrafter"/>
</dbReference>
<evidence type="ECO:0000256" key="4">
    <source>
        <dbReference type="ARBA" id="ARBA00022801"/>
    </source>
</evidence>
<dbReference type="GO" id="GO:0044218">
    <property type="term" value="C:other organism cell membrane"/>
    <property type="evidence" value="ECO:0007669"/>
    <property type="project" value="UniProtKB-KW"/>
</dbReference>
<dbReference type="PANTHER" id="PTHR10728">
    <property type="entry name" value="CYTOSOLIC PHOSPHOLIPASE A2"/>
    <property type="match status" value="1"/>
</dbReference>
<evidence type="ECO:0000313" key="14">
    <source>
        <dbReference type="Proteomes" id="UP000710432"/>
    </source>
</evidence>
<dbReference type="GO" id="GO:0042151">
    <property type="term" value="C:nematocyst"/>
    <property type="evidence" value="ECO:0007669"/>
    <property type="project" value="UniProtKB-SubCell"/>
</dbReference>
<evidence type="ECO:0000256" key="7">
    <source>
        <dbReference type="ARBA" id="ARBA00023331"/>
    </source>
</evidence>
<protein>
    <submittedName>
        <fullName evidence="13">Cytosolic phospholipase A2 gamma</fullName>
    </submittedName>
</protein>
<evidence type="ECO:0000259" key="12">
    <source>
        <dbReference type="PROSITE" id="PS51210"/>
    </source>
</evidence>
<dbReference type="PANTHER" id="PTHR10728:SF39">
    <property type="entry name" value="CYTOSOLIC PHOSPHOLIPASE A2 GAMMA"/>
    <property type="match status" value="1"/>
</dbReference>
<keyword evidence="11" id="KW-0442">Lipid degradation</keyword>
<dbReference type="EMBL" id="JAATJU010026670">
    <property type="protein sequence ID" value="KAH0501373.1"/>
    <property type="molecule type" value="Genomic_DNA"/>
</dbReference>
<evidence type="ECO:0000256" key="11">
    <source>
        <dbReference type="PROSITE-ProRule" id="PRU00555"/>
    </source>
</evidence>
<dbReference type="Gene3D" id="3.40.1090.10">
    <property type="entry name" value="Cytosolic phospholipase A2 catalytic domain"/>
    <property type="match status" value="1"/>
</dbReference>
<evidence type="ECO:0000256" key="9">
    <source>
        <dbReference type="ARBA" id="ARBA00048373"/>
    </source>
</evidence>
<keyword evidence="6" id="KW-0472">Membrane</keyword>
<keyword evidence="7" id="KW-0166">Nematocyst</keyword>
<dbReference type="InterPro" id="IPR016035">
    <property type="entry name" value="Acyl_Trfase/lysoPLipase"/>
</dbReference>
<organism evidence="13 14">
    <name type="scientific">Microtus ochrogaster</name>
    <name type="common">Prairie vole</name>
    <dbReference type="NCBI Taxonomy" id="79684"/>
    <lineage>
        <taxon>Eukaryota</taxon>
        <taxon>Metazoa</taxon>
        <taxon>Chordata</taxon>
        <taxon>Craniata</taxon>
        <taxon>Vertebrata</taxon>
        <taxon>Euteleostomi</taxon>
        <taxon>Mammalia</taxon>
        <taxon>Eutheria</taxon>
        <taxon>Euarchontoglires</taxon>
        <taxon>Glires</taxon>
        <taxon>Rodentia</taxon>
        <taxon>Myomorpha</taxon>
        <taxon>Muroidea</taxon>
        <taxon>Cricetidae</taxon>
        <taxon>Arvicolinae</taxon>
        <taxon>Microtus</taxon>
    </lineage>
</organism>
<evidence type="ECO:0000313" key="13">
    <source>
        <dbReference type="EMBL" id="KAH0501373.1"/>
    </source>
</evidence>
<reference evidence="13" key="1">
    <citation type="submission" date="2020-03" db="EMBL/GenBank/DDBJ databases">
        <title>Studies in the Genomics of Life Span.</title>
        <authorList>
            <person name="Glass D."/>
        </authorList>
    </citation>
    <scope>NUCLEOTIDE SEQUENCE</scope>
    <source>
        <strain evidence="13">LTLLF</strain>
        <tissue evidence="13">Muscle</tissue>
    </source>
</reference>
<keyword evidence="5 11" id="KW-0443">Lipid metabolism</keyword>
<name>A0A8J6G0B2_MICOH</name>
<dbReference type="GO" id="GO:0005509">
    <property type="term" value="F:calcium ion binding"/>
    <property type="evidence" value="ECO:0007669"/>
    <property type="project" value="TreeGrafter"/>
</dbReference>
<dbReference type="InterPro" id="IPR002642">
    <property type="entry name" value="LysoPLipase_cat_dom"/>
</dbReference>
<evidence type="ECO:0000256" key="5">
    <source>
        <dbReference type="ARBA" id="ARBA00023098"/>
    </source>
</evidence>
<dbReference type="SMART" id="SM00022">
    <property type="entry name" value="PLAc"/>
    <property type="match status" value="1"/>
</dbReference>
<accession>A0A8J6G0B2</accession>
<dbReference type="SUPFAM" id="SSF63724">
    <property type="entry name" value="Cytolysin/lectin"/>
    <property type="match status" value="1"/>
</dbReference>
<dbReference type="Proteomes" id="UP000710432">
    <property type="component" value="Unassembled WGS sequence"/>
</dbReference>
<dbReference type="GO" id="GO:0005635">
    <property type="term" value="C:nuclear envelope"/>
    <property type="evidence" value="ECO:0007669"/>
    <property type="project" value="TreeGrafter"/>
</dbReference>
<dbReference type="GO" id="GO:0005654">
    <property type="term" value="C:nucleoplasm"/>
    <property type="evidence" value="ECO:0007669"/>
    <property type="project" value="TreeGrafter"/>
</dbReference>
<comment type="catalytic activity">
    <reaction evidence="9">
        <text>1-hexadecanoyl-2-(5Z,8Z,11Z,14Z-eicosatetraenoyl)-sn-glycero-3-phosphocholine + H2O = 1-hexadecanoyl-sn-glycero-3-phosphocholine + (5Z,8Z,11Z,14Z)-eicosatetraenoate + H(+)</text>
        <dbReference type="Rhea" id="RHEA:40427"/>
        <dbReference type="ChEBI" id="CHEBI:15377"/>
        <dbReference type="ChEBI" id="CHEBI:15378"/>
        <dbReference type="ChEBI" id="CHEBI:32395"/>
        <dbReference type="ChEBI" id="CHEBI:72998"/>
        <dbReference type="ChEBI" id="CHEBI:73003"/>
    </reaction>
    <physiologicalReaction direction="left-to-right" evidence="9">
        <dbReference type="Rhea" id="RHEA:40428"/>
    </physiologicalReaction>
</comment>
<dbReference type="GO" id="GO:0046475">
    <property type="term" value="P:glycerophospholipid catabolic process"/>
    <property type="evidence" value="ECO:0007669"/>
    <property type="project" value="TreeGrafter"/>
</dbReference>
<proteinExistence type="predicted"/>
<comment type="caution">
    <text evidence="13">The sequence shown here is derived from an EMBL/GenBank/DDBJ whole genome shotgun (WGS) entry which is preliminary data.</text>
</comment>
<keyword evidence="6" id="KW-1053">Target membrane</keyword>
<feature type="domain" description="PLA2c" evidence="12">
    <location>
        <begin position="16"/>
        <end position="582"/>
    </location>
</feature>
<dbReference type="GO" id="GO:0005829">
    <property type="term" value="C:cytosol"/>
    <property type="evidence" value="ECO:0007669"/>
    <property type="project" value="TreeGrafter"/>
</dbReference>
<dbReference type="Pfam" id="PF01735">
    <property type="entry name" value="PLA2_B"/>
    <property type="match status" value="1"/>
</dbReference>
<evidence type="ECO:0000256" key="8">
    <source>
        <dbReference type="ARBA" id="ARBA00023422"/>
    </source>
</evidence>
<evidence type="ECO:0000256" key="10">
    <source>
        <dbReference type="ARBA" id="ARBA00048656"/>
    </source>
</evidence>
<dbReference type="InterPro" id="IPR015926">
    <property type="entry name" value="Cytolysin/lectin"/>
</dbReference>
<evidence type="ECO:0000256" key="2">
    <source>
        <dbReference type="ARBA" id="ARBA00004532"/>
    </source>
</evidence>
<sequence length="741" mass="83503">MYWLWGSVGSLDAHLTKPGWSSDVYFATGLQKEEKAAVNKRSSKVLEALQKLNIQADQAPVIAVLGSGGGLRAHIACLGVLSEMKELGLLDAVTYLAGVSGSTWALSSFYNNNGNMEGMEEELKQRYEENRWHFGENLEKAIQASKKKNYSLTDFWAYLVVSRQTRELQNSNLSSIKKHVEEGLLPYPIFAAIDGDLQPDWRTRKTRKSWFEFTPHHAGYPAIGAYVPITQFGSRFKNGKLVRSEPEGDLNYLRGLWGSAIADREEIKKFICGEYLRVTQGPEPRDILSAPRSAAGAAAYMGAPETQVDEVLLDLMMAFLKDQNDPSIKDKLQALQQVLGAERDVFGEQKYFWLIEAVQNWNEISPKEKEQFLEYLLYCFMRTKALPLGPRSRATNWIGSNITDEAMQSREFLHLVDAGLAINTPYPLVLPPAREAHLILSFDFSAGDPLETVRTTADYCQRYGIPFPQVREDQLKEWAKAPESCYILRGETGPVVMHFTLFNKNNCGDDIDTWRKKYETMKPSCFYTPELVADLLRVSRENVRINKDNILSEMRKVAGKTGNLPRMNKEDFLGYSVQNVQSSRTVEIKISNNTDIIFKEPLHYLRSGHLLVDPPPVLSPKSTISCSFVKKSSSFQGTVGMLIYQGPSVHLALLFSIPFNYALHRIKFALAIITEPVSRDLESVFDDIIQGNGSPEQKVAKYELQLPQGTLKLEHDSFIIRATMSNIHVAKMDVVVETKAV</sequence>
<comment type="catalytic activity">
    <reaction evidence="10">
        <text>1-hexadecanoyl-sn-glycero-3-phosphocholine + H2O = sn-glycerol 3-phosphocholine + hexadecanoate + H(+)</text>
        <dbReference type="Rhea" id="RHEA:40435"/>
        <dbReference type="ChEBI" id="CHEBI:7896"/>
        <dbReference type="ChEBI" id="CHEBI:15377"/>
        <dbReference type="ChEBI" id="CHEBI:15378"/>
        <dbReference type="ChEBI" id="CHEBI:16870"/>
        <dbReference type="ChEBI" id="CHEBI:72998"/>
    </reaction>
    <physiologicalReaction direction="left-to-right" evidence="10">
        <dbReference type="Rhea" id="RHEA:40436"/>
    </physiologicalReaction>
</comment>
<evidence type="ECO:0000256" key="6">
    <source>
        <dbReference type="ARBA" id="ARBA00023298"/>
    </source>
</evidence>
<dbReference type="GO" id="GO:0005544">
    <property type="term" value="F:calcium-dependent phospholipid binding"/>
    <property type="evidence" value="ECO:0007669"/>
    <property type="project" value="TreeGrafter"/>
</dbReference>
<comment type="catalytic activity">
    <reaction evidence="8">
        <text>a 1,2-diacyl-sn-glycero-3-phosphocholine + H2O = a 1-acyl-sn-glycero-3-phosphocholine + a fatty acid + H(+)</text>
        <dbReference type="Rhea" id="RHEA:15801"/>
        <dbReference type="ChEBI" id="CHEBI:15377"/>
        <dbReference type="ChEBI" id="CHEBI:15378"/>
        <dbReference type="ChEBI" id="CHEBI:28868"/>
        <dbReference type="ChEBI" id="CHEBI:57643"/>
        <dbReference type="ChEBI" id="CHEBI:58168"/>
        <dbReference type="EC" id="3.1.1.4"/>
    </reaction>
    <physiologicalReaction direction="left-to-right" evidence="8">
        <dbReference type="Rhea" id="RHEA:15802"/>
    </physiologicalReaction>
</comment>
<evidence type="ECO:0000256" key="3">
    <source>
        <dbReference type="ARBA" id="ARBA00022537"/>
    </source>
</evidence>